<dbReference type="GO" id="GO:0046872">
    <property type="term" value="F:metal ion binding"/>
    <property type="evidence" value="ECO:0007669"/>
    <property type="project" value="InterPro"/>
</dbReference>
<dbReference type="InterPro" id="IPR006121">
    <property type="entry name" value="HMA_dom"/>
</dbReference>
<dbReference type="EMBL" id="CSTD01000005">
    <property type="protein sequence ID" value="CPR12893.1"/>
    <property type="molecule type" value="Genomic_DNA"/>
</dbReference>
<dbReference type="CDD" id="cd00371">
    <property type="entry name" value="HMA"/>
    <property type="match status" value="1"/>
</dbReference>
<accession>A0A0U0WDP0</accession>
<dbReference type="AlphaFoldDB" id="A0A0U0WDP0"/>
<evidence type="ECO:0000313" key="3">
    <source>
        <dbReference type="Proteomes" id="UP000198875"/>
    </source>
</evidence>
<reference evidence="2 3" key="1">
    <citation type="submission" date="2015-03" db="EMBL/GenBank/DDBJ databases">
        <authorList>
            <person name="Murphy D."/>
        </authorList>
    </citation>
    <scope>NUCLEOTIDE SEQUENCE [LARGE SCALE GENOMIC DNA]</scope>
    <source>
        <strain evidence="2 3">DSM 44277</strain>
    </source>
</reference>
<dbReference type="Gene3D" id="3.30.70.100">
    <property type="match status" value="1"/>
</dbReference>
<name>A0A0U0WDP0_MYCBE</name>
<feature type="domain" description="HMA" evidence="1">
    <location>
        <begin position="2"/>
        <end position="67"/>
    </location>
</feature>
<dbReference type="Proteomes" id="UP000198875">
    <property type="component" value="Unassembled WGS sequence"/>
</dbReference>
<dbReference type="RefSeq" id="WP_085179668.1">
    <property type="nucleotide sequence ID" value="NZ_CSTD01000005.1"/>
</dbReference>
<proteinExistence type="predicted"/>
<protein>
    <submittedName>
        <fullName evidence="2">Heavy metal transport/detoxification protein</fullName>
    </submittedName>
</protein>
<dbReference type="OrthoDB" id="9813965at2"/>
<evidence type="ECO:0000259" key="1">
    <source>
        <dbReference type="PROSITE" id="PS50846"/>
    </source>
</evidence>
<evidence type="ECO:0000313" key="2">
    <source>
        <dbReference type="EMBL" id="CPR12893.1"/>
    </source>
</evidence>
<sequence>MTTSEYRVSGMSCAHCEAAIRGEVARIPGVQGVDVSADTGRLVVVSSAPIDERTVLGAVDEAGFEAVLVA</sequence>
<dbReference type="SUPFAM" id="SSF55008">
    <property type="entry name" value="HMA, heavy metal-associated domain"/>
    <property type="match status" value="1"/>
</dbReference>
<dbReference type="PROSITE" id="PS50846">
    <property type="entry name" value="HMA_2"/>
    <property type="match status" value="1"/>
</dbReference>
<dbReference type="InterPro" id="IPR036163">
    <property type="entry name" value="HMA_dom_sf"/>
</dbReference>
<organism evidence="2 3">
    <name type="scientific">Mycobacterium bohemicum DSM 44277</name>
    <dbReference type="NCBI Taxonomy" id="1236609"/>
    <lineage>
        <taxon>Bacteria</taxon>
        <taxon>Bacillati</taxon>
        <taxon>Actinomycetota</taxon>
        <taxon>Actinomycetes</taxon>
        <taxon>Mycobacteriales</taxon>
        <taxon>Mycobacteriaceae</taxon>
        <taxon>Mycobacterium</taxon>
    </lineage>
</organism>
<gene>
    <name evidence="2" type="ORF">BN971_04199</name>
</gene>
<dbReference type="Pfam" id="PF00403">
    <property type="entry name" value="HMA"/>
    <property type="match status" value="1"/>
</dbReference>